<sequence length="188" mass="20305">MSFRSAAEESVVPHLASSHSIHASLYRLCVALAILVSIPSPTIKRRYNLWIILGFPALAFLLSLGAAPSTSAQNLSPSIRGTVDNPEGSIINGAKVVLTNQGTEAIFRTRTNCKGSYEFRQLPVGTYSLSVQSPGFQTFTVYGINLAQDSDYTRQIDMLRGSMTRAILVPATVPEGTQVVRLLPPSQP</sequence>
<evidence type="ECO:0000256" key="1">
    <source>
        <dbReference type="SAM" id="Phobius"/>
    </source>
</evidence>
<dbReference type="Pfam" id="PF13620">
    <property type="entry name" value="CarboxypepD_reg"/>
    <property type="match status" value="1"/>
</dbReference>
<dbReference type="InterPro" id="IPR008969">
    <property type="entry name" value="CarboxyPept-like_regulatory"/>
</dbReference>
<proteinExistence type="predicted"/>
<protein>
    <submittedName>
        <fullName evidence="2">Carboxypeptidase-like regulatory domain-containing protein</fullName>
    </submittedName>
</protein>
<dbReference type="SUPFAM" id="SSF49464">
    <property type="entry name" value="Carboxypeptidase regulatory domain-like"/>
    <property type="match status" value="1"/>
</dbReference>
<reference evidence="2" key="1">
    <citation type="submission" date="2023-08" db="EMBL/GenBank/DDBJ databases">
        <authorList>
            <person name="Messyasz A."/>
            <person name="Mannisto M.K."/>
            <person name="Kerkhof L.J."/>
            <person name="Haggblom M."/>
        </authorList>
    </citation>
    <scope>NUCLEOTIDE SEQUENCE</scope>
    <source>
        <strain evidence="2">X5P6</strain>
    </source>
</reference>
<name>A0AAU7ZU06_9BACT</name>
<accession>A0AAU7ZU06</accession>
<dbReference type="RefSeq" id="WP_353065406.1">
    <property type="nucleotide sequence ID" value="NZ_CP132942.1"/>
</dbReference>
<dbReference type="AlphaFoldDB" id="A0AAU7ZU06"/>
<feature type="transmembrane region" description="Helical" evidence="1">
    <location>
        <begin position="20"/>
        <end position="38"/>
    </location>
</feature>
<keyword evidence="1" id="KW-1133">Transmembrane helix</keyword>
<keyword evidence="2" id="KW-0645">Protease</keyword>
<dbReference type="KEGG" id="tpsc:RBB77_05510"/>
<reference evidence="2" key="2">
    <citation type="journal article" date="2024" name="Environ. Microbiol.">
        <title>Genome analysis and description of Tunturibacter gen. nov. expands the diversity of Terriglobia in tundra soils.</title>
        <authorList>
            <person name="Messyasz A."/>
            <person name="Mannisto M.K."/>
            <person name="Kerkhof L.J."/>
            <person name="Haggblom M.M."/>
        </authorList>
    </citation>
    <scope>NUCLEOTIDE SEQUENCE</scope>
    <source>
        <strain evidence="2">X5P6</strain>
    </source>
</reference>
<dbReference type="GO" id="GO:0004180">
    <property type="term" value="F:carboxypeptidase activity"/>
    <property type="evidence" value="ECO:0007669"/>
    <property type="project" value="UniProtKB-KW"/>
</dbReference>
<keyword evidence="2" id="KW-0121">Carboxypeptidase</keyword>
<organism evidence="2">
    <name type="scientific">Tunturiibacter psychrotolerans</name>
    <dbReference type="NCBI Taxonomy" id="3069686"/>
    <lineage>
        <taxon>Bacteria</taxon>
        <taxon>Pseudomonadati</taxon>
        <taxon>Acidobacteriota</taxon>
        <taxon>Terriglobia</taxon>
        <taxon>Terriglobales</taxon>
        <taxon>Acidobacteriaceae</taxon>
        <taxon>Tunturiibacter</taxon>
    </lineage>
</organism>
<evidence type="ECO:0000313" key="2">
    <source>
        <dbReference type="EMBL" id="XCB34351.1"/>
    </source>
</evidence>
<keyword evidence="2" id="KW-0378">Hydrolase</keyword>
<feature type="transmembrane region" description="Helical" evidence="1">
    <location>
        <begin position="47"/>
        <end position="67"/>
    </location>
</feature>
<gene>
    <name evidence="2" type="ORF">RBB77_05510</name>
</gene>
<keyword evidence="1" id="KW-0472">Membrane</keyword>
<keyword evidence="1" id="KW-0812">Transmembrane</keyword>
<dbReference type="Gene3D" id="2.60.40.1120">
    <property type="entry name" value="Carboxypeptidase-like, regulatory domain"/>
    <property type="match status" value="1"/>
</dbReference>
<dbReference type="EMBL" id="CP132942">
    <property type="protein sequence ID" value="XCB34351.1"/>
    <property type="molecule type" value="Genomic_DNA"/>
</dbReference>